<evidence type="ECO:0000256" key="1">
    <source>
        <dbReference type="SAM" id="SignalP"/>
    </source>
</evidence>
<sequence length="119" mass="13226">MHLKNLLLLASAAMGAIAQYDNGLYNDVQYDDVPYDIFADDSGPRPKVGSLGLAKNGIRGLTSRRQSSLRSDIVRDDNWSQSGTIAAEILHHTCQEIPIRFDFSQAIVNFMSIRTAREN</sequence>
<feature type="signal peptide" evidence="1">
    <location>
        <begin position="1"/>
        <end position="18"/>
    </location>
</feature>
<dbReference type="AlphaFoldDB" id="A0A014N1I7"/>
<evidence type="ECO:0000313" key="2">
    <source>
        <dbReference type="EMBL" id="EXU99369.1"/>
    </source>
</evidence>
<feature type="chain" id="PRO_5001473858" evidence="1">
    <location>
        <begin position="19"/>
        <end position="119"/>
    </location>
</feature>
<evidence type="ECO:0000313" key="3">
    <source>
        <dbReference type="Proteomes" id="UP000030151"/>
    </source>
</evidence>
<dbReference type="Proteomes" id="UP000030151">
    <property type="component" value="Unassembled WGS sequence"/>
</dbReference>
<dbReference type="OrthoDB" id="10524495at2759"/>
<dbReference type="EMBL" id="JELW01000019">
    <property type="protein sequence ID" value="EXU99369.1"/>
    <property type="molecule type" value="Genomic_DNA"/>
</dbReference>
<keyword evidence="1" id="KW-0732">Signal</keyword>
<proteinExistence type="predicted"/>
<reference evidence="2 3" key="1">
    <citation type="submission" date="2014-02" db="EMBL/GenBank/DDBJ databases">
        <title>The genome sequence of the entomopathogenic fungus Metarhizium robertsii ARSEF 2575.</title>
        <authorList>
            <person name="Giuliano Garisto Donzelli B."/>
            <person name="Roe B.A."/>
            <person name="Macmil S.L."/>
            <person name="Krasnoff S.B."/>
            <person name="Gibson D.M."/>
        </authorList>
    </citation>
    <scope>NUCLEOTIDE SEQUENCE [LARGE SCALE GENOMIC DNA]</scope>
    <source>
        <strain evidence="2 3">ARSEF 2575</strain>
    </source>
</reference>
<dbReference type="HOGENOM" id="CLU_167006_0_0_1"/>
<organism evidence="2 3">
    <name type="scientific">Metarhizium robertsii</name>
    <dbReference type="NCBI Taxonomy" id="568076"/>
    <lineage>
        <taxon>Eukaryota</taxon>
        <taxon>Fungi</taxon>
        <taxon>Dikarya</taxon>
        <taxon>Ascomycota</taxon>
        <taxon>Pezizomycotina</taxon>
        <taxon>Sordariomycetes</taxon>
        <taxon>Hypocreomycetidae</taxon>
        <taxon>Hypocreales</taxon>
        <taxon>Clavicipitaceae</taxon>
        <taxon>Metarhizium</taxon>
    </lineage>
</organism>
<name>A0A014N1I7_9HYPO</name>
<gene>
    <name evidence="2" type="ORF">X797_007505</name>
</gene>
<comment type="caution">
    <text evidence="2">The sequence shown here is derived from an EMBL/GenBank/DDBJ whole genome shotgun (WGS) entry which is preliminary data.</text>
</comment>
<protein>
    <submittedName>
        <fullName evidence="2">Uncharacterized protein</fullName>
    </submittedName>
</protein>
<accession>A0A014N1I7</accession>